<dbReference type="OrthoDB" id="309640at2759"/>
<dbReference type="FunFam" id="3.30.1330.40:FF:000001">
    <property type="entry name" value="L-PSP family endoribonuclease"/>
    <property type="match status" value="1"/>
</dbReference>
<name>A0A1V6QLU6_9EURO</name>
<dbReference type="Proteomes" id="UP000191612">
    <property type="component" value="Unassembled WGS sequence"/>
</dbReference>
<dbReference type="AlphaFoldDB" id="A0A1V6QLU6"/>
<evidence type="ECO:0000313" key="3">
    <source>
        <dbReference type="Proteomes" id="UP000191612"/>
    </source>
</evidence>
<dbReference type="GO" id="GO:0005739">
    <property type="term" value="C:mitochondrion"/>
    <property type="evidence" value="ECO:0007669"/>
    <property type="project" value="TreeGrafter"/>
</dbReference>
<evidence type="ECO:0000256" key="1">
    <source>
        <dbReference type="ARBA" id="ARBA00010552"/>
    </source>
</evidence>
<reference evidence="3" key="1">
    <citation type="journal article" date="2017" name="Nat. Microbiol.">
        <title>Global analysis of biosynthetic gene clusters reveals vast potential of secondary metabolite production in Penicillium species.</title>
        <authorList>
            <person name="Nielsen J.C."/>
            <person name="Grijseels S."/>
            <person name="Prigent S."/>
            <person name="Ji B."/>
            <person name="Dainat J."/>
            <person name="Nielsen K.F."/>
            <person name="Frisvad J.C."/>
            <person name="Workman M."/>
            <person name="Nielsen J."/>
        </authorList>
    </citation>
    <scope>NUCLEOTIDE SEQUENCE [LARGE SCALE GENOMIC DNA]</scope>
    <source>
        <strain evidence="3">IBT 29525</strain>
    </source>
</reference>
<sequence length="128" mass="13956">MSTKKEIVTSEAPAPVVAYSQGLIVQDKFVYTSGQIAIDPSTGKLINGSLQDRVNLILQNISTILKKGGSDLTKVFKVNIFLVNPVDFAPMNQVYETFFSKPFPARTCVFVKALPLGTDVEIECSAEI</sequence>
<dbReference type="SUPFAM" id="SSF55298">
    <property type="entry name" value="YjgF-like"/>
    <property type="match status" value="1"/>
</dbReference>
<dbReference type="STRING" id="60172.A0A1V6QLU6"/>
<keyword evidence="3" id="KW-1185">Reference proteome</keyword>
<dbReference type="InterPro" id="IPR035959">
    <property type="entry name" value="RutC-like_sf"/>
</dbReference>
<dbReference type="InterPro" id="IPR006175">
    <property type="entry name" value="YjgF/YER057c/UK114"/>
</dbReference>
<organism evidence="2 3">
    <name type="scientific">Penicillium solitum</name>
    <dbReference type="NCBI Taxonomy" id="60172"/>
    <lineage>
        <taxon>Eukaryota</taxon>
        <taxon>Fungi</taxon>
        <taxon>Dikarya</taxon>
        <taxon>Ascomycota</taxon>
        <taxon>Pezizomycotina</taxon>
        <taxon>Eurotiomycetes</taxon>
        <taxon>Eurotiomycetidae</taxon>
        <taxon>Eurotiales</taxon>
        <taxon>Aspergillaceae</taxon>
        <taxon>Penicillium</taxon>
    </lineage>
</organism>
<dbReference type="GO" id="GO:0005829">
    <property type="term" value="C:cytosol"/>
    <property type="evidence" value="ECO:0007669"/>
    <property type="project" value="TreeGrafter"/>
</dbReference>
<dbReference type="Pfam" id="PF01042">
    <property type="entry name" value="Ribonuc_L-PSP"/>
    <property type="match status" value="1"/>
</dbReference>
<dbReference type="PANTHER" id="PTHR11803">
    <property type="entry name" value="2-IMINOBUTANOATE/2-IMINOPROPANOATE DEAMINASE RIDA"/>
    <property type="match status" value="1"/>
</dbReference>
<comment type="similarity">
    <text evidence="1">Belongs to the RutC family.</text>
</comment>
<dbReference type="GO" id="GO:0019239">
    <property type="term" value="F:deaminase activity"/>
    <property type="evidence" value="ECO:0007669"/>
    <property type="project" value="TreeGrafter"/>
</dbReference>
<dbReference type="InterPro" id="IPR006056">
    <property type="entry name" value="RidA"/>
</dbReference>
<comment type="caution">
    <text evidence="2">The sequence shown here is derived from an EMBL/GenBank/DDBJ whole genome shotgun (WGS) entry which is preliminary data.</text>
</comment>
<protein>
    <submittedName>
        <fullName evidence="2">Uncharacterized protein</fullName>
    </submittedName>
</protein>
<dbReference type="Gene3D" id="3.30.1330.40">
    <property type="entry name" value="RutC-like"/>
    <property type="match status" value="1"/>
</dbReference>
<proteinExistence type="inferred from homology"/>
<accession>A0A1V6QLU6</accession>
<dbReference type="PANTHER" id="PTHR11803:SF42">
    <property type="entry name" value="MMF1"/>
    <property type="match status" value="1"/>
</dbReference>
<dbReference type="EMBL" id="MDYO01000060">
    <property type="protein sequence ID" value="OQD90204.1"/>
    <property type="molecule type" value="Genomic_DNA"/>
</dbReference>
<evidence type="ECO:0000313" key="2">
    <source>
        <dbReference type="EMBL" id="OQD90204.1"/>
    </source>
</evidence>
<gene>
    <name evidence="2" type="ORF">PENSOL_c060G06522</name>
</gene>
<dbReference type="NCBIfam" id="TIGR00004">
    <property type="entry name" value="Rid family detoxifying hydrolase"/>
    <property type="match status" value="1"/>
</dbReference>
<dbReference type="CDD" id="cd00448">
    <property type="entry name" value="YjgF_YER057c_UK114_family"/>
    <property type="match status" value="1"/>
</dbReference>